<dbReference type="NCBIfam" id="NF000642">
    <property type="entry name" value="PRK00024.1"/>
    <property type="match status" value="1"/>
</dbReference>
<dbReference type="Gene3D" id="3.40.140.10">
    <property type="entry name" value="Cytidine Deaminase, domain 2"/>
    <property type="match status" value="1"/>
</dbReference>
<dbReference type="Proteomes" id="UP000180254">
    <property type="component" value="Unassembled WGS sequence"/>
</dbReference>
<evidence type="ECO:0000256" key="3">
    <source>
        <dbReference type="ARBA" id="ARBA00022723"/>
    </source>
</evidence>
<accession>A0A1S1V7C5</accession>
<protein>
    <recommendedName>
        <fullName evidence="8">MPN domain-containing protein</fullName>
    </recommendedName>
</protein>
<evidence type="ECO:0000259" key="8">
    <source>
        <dbReference type="PROSITE" id="PS50249"/>
    </source>
</evidence>
<name>A0A1S1V7C5_9FIRM</name>
<reference evidence="9 10" key="1">
    <citation type="submission" date="2016-09" db="EMBL/GenBank/DDBJ databases">
        <title>Genome sequence of Eubacterium angustum.</title>
        <authorList>
            <person name="Poehlein A."/>
            <person name="Daniel R."/>
        </authorList>
    </citation>
    <scope>NUCLEOTIDE SEQUENCE [LARGE SCALE GENOMIC DNA]</scope>
    <source>
        <strain evidence="9 10">DSM 1989</strain>
    </source>
</reference>
<proteinExistence type="inferred from homology"/>
<dbReference type="PROSITE" id="PS50249">
    <property type="entry name" value="MPN"/>
    <property type="match status" value="1"/>
</dbReference>
<gene>
    <name evidence="9" type="ORF">EUAN_10620</name>
</gene>
<dbReference type="NCBIfam" id="TIGR00608">
    <property type="entry name" value="radc"/>
    <property type="match status" value="1"/>
</dbReference>
<dbReference type="GO" id="GO:0046872">
    <property type="term" value="F:metal ion binding"/>
    <property type="evidence" value="ECO:0007669"/>
    <property type="project" value="UniProtKB-KW"/>
</dbReference>
<dbReference type="SUPFAM" id="SSF47781">
    <property type="entry name" value="RuvA domain 2-like"/>
    <property type="match status" value="1"/>
</dbReference>
<dbReference type="PANTHER" id="PTHR30471">
    <property type="entry name" value="DNA REPAIR PROTEIN RADC"/>
    <property type="match status" value="1"/>
</dbReference>
<dbReference type="Pfam" id="PF04002">
    <property type="entry name" value="RadC"/>
    <property type="match status" value="1"/>
</dbReference>
<evidence type="ECO:0000256" key="7">
    <source>
        <dbReference type="RuleBase" id="RU003797"/>
    </source>
</evidence>
<feature type="domain" description="MPN" evidence="8">
    <location>
        <begin position="108"/>
        <end position="230"/>
    </location>
</feature>
<comment type="caution">
    <text evidence="9">The sequence shown here is derived from an EMBL/GenBank/DDBJ whole genome shotgun (WGS) entry which is preliminary data.</text>
</comment>
<dbReference type="RefSeq" id="WP_245674443.1">
    <property type="nucleotide sequence ID" value="NZ_MKIE01000003.1"/>
</dbReference>
<dbReference type="PROSITE" id="PS01302">
    <property type="entry name" value="UPF0758"/>
    <property type="match status" value="1"/>
</dbReference>
<evidence type="ECO:0000256" key="5">
    <source>
        <dbReference type="ARBA" id="ARBA00022833"/>
    </source>
</evidence>
<keyword evidence="6" id="KW-0482">Metalloprotease</keyword>
<comment type="similarity">
    <text evidence="1 7">Belongs to the UPF0758 family.</text>
</comment>
<keyword evidence="2" id="KW-0645">Protease</keyword>
<keyword evidence="4" id="KW-0378">Hydrolase</keyword>
<evidence type="ECO:0000256" key="2">
    <source>
        <dbReference type="ARBA" id="ARBA00022670"/>
    </source>
</evidence>
<dbReference type="PANTHER" id="PTHR30471:SF3">
    <property type="entry name" value="UPF0758 PROTEIN YEES-RELATED"/>
    <property type="match status" value="1"/>
</dbReference>
<dbReference type="GO" id="GO:0006508">
    <property type="term" value="P:proteolysis"/>
    <property type="evidence" value="ECO:0007669"/>
    <property type="project" value="UniProtKB-KW"/>
</dbReference>
<evidence type="ECO:0000256" key="6">
    <source>
        <dbReference type="ARBA" id="ARBA00023049"/>
    </source>
</evidence>
<evidence type="ECO:0000256" key="1">
    <source>
        <dbReference type="ARBA" id="ARBA00010243"/>
    </source>
</evidence>
<dbReference type="InterPro" id="IPR046778">
    <property type="entry name" value="UPF0758_N"/>
</dbReference>
<evidence type="ECO:0000313" key="9">
    <source>
        <dbReference type="EMBL" id="OHW62498.1"/>
    </source>
</evidence>
<dbReference type="InterPro" id="IPR001405">
    <property type="entry name" value="UPF0758"/>
</dbReference>
<dbReference type="EMBL" id="MKIE01000003">
    <property type="protein sequence ID" value="OHW62498.1"/>
    <property type="molecule type" value="Genomic_DNA"/>
</dbReference>
<dbReference type="AlphaFoldDB" id="A0A1S1V7C5"/>
<evidence type="ECO:0000313" key="10">
    <source>
        <dbReference type="Proteomes" id="UP000180254"/>
    </source>
</evidence>
<keyword evidence="5" id="KW-0862">Zinc</keyword>
<evidence type="ECO:0000256" key="4">
    <source>
        <dbReference type="ARBA" id="ARBA00022801"/>
    </source>
</evidence>
<dbReference type="InterPro" id="IPR010994">
    <property type="entry name" value="RuvA_2-like"/>
</dbReference>
<dbReference type="Pfam" id="PF20582">
    <property type="entry name" value="UPF0758_N"/>
    <property type="match status" value="1"/>
</dbReference>
<keyword evidence="10" id="KW-1185">Reference proteome</keyword>
<dbReference type="InterPro" id="IPR037518">
    <property type="entry name" value="MPN"/>
</dbReference>
<organism evidence="9 10">
    <name type="scientific">Andreesenia angusta</name>
    <dbReference type="NCBI Taxonomy" id="39480"/>
    <lineage>
        <taxon>Bacteria</taxon>
        <taxon>Bacillati</taxon>
        <taxon>Bacillota</taxon>
        <taxon>Tissierellia</taxon>
        <taxon>Tissierellales</taxon>
        <taxon>Gottschalkiaceae</taxon>
        <taxon>Andreesenia</taxon>
    </lineage>
</organism>
<keyword evidence="3" id="KW-0479">Metal-binding</keyword>
<dbReference type="GO" id="GO:0008237">
    <property type="term" value="F:metallopeptidase activity"/>
    <property type="evidence" value="ECO:0007669"/>
    <property type="project" value="UniProtKB-KW"/>
</dbReference>
<dbReference type="InterPro" id="IPR020891">
    <property type="entry name" value="UPF0758_CS"/>
</dbReference>
<sequence length="230" mass="25490">MDRGIRYTIKSMPEDERPREKLIKHGAGSLSNVELLAIILKTGSRHASALEISRELLSSYSSGINALVDISVEELSKIKGIGPSKASGVLAAVELGKRVLISEEIRHKINSPTDVSNYLMRYMGDLKKEHFNIVMLDNKNQIIEVHNVSVGSLNSAIVHPREVFKNAVRRSSASIILAHNHPSGSTNPSKEDISITKRLVECGELMGIKVLDHIIVGKNEYFSFKEQRII</sequence>
<dbReference type="STRING" id="39480.EUAN_10620"/>
<dbReference type="CDD" id="cd08071">
    <property type="entry name" value="MPN_DUF2466"/>
    <property type="match status" value="1"/>
</dbReference>
<dbReference type="InterPro" id="IPR025657">
    <property type="entry name" value="RadC_JAB"/>
</dbReference>